<evidence type="ECO:0000256" key="1">
    <source>
        <dbReference type="SAM" id="MobiDB-lite"/>
    </source>
</evidence>
<dbReference type="Proteomes" id="UP000015241">
    <property type="component" value="Unassembled WGS sequence"/>
</dbReference>
<sequence>MFGAPPMFYDATHVAQQEQRGISEYNAWVESFAQGGQQQYPSASAAGAADGYTQAGSVPSVPYGQQQQMQGMPVAMDQSHPQYQYQQYVPETHDPYNQAYPQQPMNTTPDHPQRSLPRASQHGYTGPTQPNMSSMPNGASYPPQQQQQQQYFPAQDDYLYHAQPSQSPAQPQVQERPTVQTRTSTQTISSSESIPQQRFQFAEYRHPDQLVAPAPIPSYKGGTPTSEVSGFSSPVSLGPDQSPSYAQGTSRKQGGGSKQTQKQAAGAQDKSKKRLRPQRESDSDDDDDDGGSFTIMSMPPSSAHGGPTRL</sequence>
<dbReference type="AlphaFoldDB" id="S8DHV1"/>
<feature type="compositionally biased region" description="Polar residues" evidence="1">
    <location>
        <begin position="122"/>
        <end position="137"/>
    </location>
</feature>
<reference evidence="2 3" key="1">
    <citation type="journal article" date="2012" name="Science">
        <title>The Paleozoic origin of enzymatic lignin decomposition reconstructed from 31 fungal genomes.</title>
        <authorList>
            <person name="Floudas D."/>
            <person name="Binder M."/>
            <person name="Riley R."/>
            <person name="Barry K."/>
            <person name="Blanchette R.A."/>
            <person name="Henrissat B."/>
            <person name="Martinez A.T."/>
            <person name="Otillar R."/>
            <person name="Spatafora J.W."/>
            <person name="Yadav J.S."/>
            <person name="Aerts A."/>
            <person name="Benoit I."/>
            <person name="Boyd A."/>
            <person name="Carlson A."/>
            <person name="Copeland A."/>
            <person name="Coutinho P.M."/>
            <person name="de Vries R.P."/>
            <person name="Ferreira P."/>
            <person name="Findley K."/>
            <person name="Foster B."/>
            <person name="Gaskell J."/>
            <person name="Glotzer D."/>
            <person name="Gorecki P."/>
            <person name="Heitman J."/>
            <person name="Hesse C."/>
            <person name="Hori C."/>
            <person name="Igarashi K."/>
            <person name="Jurgens J.A."/>
            <person name="Kallen N."/>
            <person name="Kersten P."/>
            <person name="Kohler A."/>
            <person name="Kuees U."/>
            <person name="Kumar T.K.A."/>
            <person name="Kuo A."/>
            <person name="LaButti K."/>
            <person name="Larrondo L.F."/>
            <person name="Lindquist E."/>
            <person name="Ling A."/>
            <person name="Lombard V."/>
            <person name="Lucas S."/>
            <person name="Lundell T."/>
            <person name="Martin R."/>
            <person name="McLaughlin D.J."/>
            <person name="Morgenstern I."/>
            <person name="Morin E."/>
            <person name="Murat C."/>
            <person name="Nagy L.G."/>
            <person name="Nolan M."/>
            <person name="Ohm R.A."/>
            <person name="Patyshakuliyeva A."/>
            <person name="Rokas A."/>
            <person name="Ruiz-Duenas F.J."/>
            <person name="Sabat G."/>
            <person name="Salamov A."/>
            <person name="Samejima M."/>
            <person name="Schmutz J."/>
            <person name="Slot J.C."/>
            <person name="St John F."/>
            <person name="Stenlid J."/>
            <person name="Sun H."/>
            <person name="Sun S."/>
            <person name="Syed K."/>
            <person name="Tsang A."/>
            <person name="Wiebenga A."/>
            <person name="Young D."/>
            <person name="Pisabarro A."/>
            <person name="Eastwood D.C."/>
            <person name="Martin F."/>
            <person name="Cullen D."/>
            <person name="Grigoriev I.V."/>
            <person name="Hibbett D.S."/>
        </authorList>
    </citation>
    <scope>NUCLEOTIDE SEQUENCE</scope>
    <source>
        <strain evidence="3">FP-58527</strain>
    </source>
</reference>
<feature type="compositionally biased region" description="Low complexity" evidence="1">
    <location>
        <begin position="258"/>
        <end position="268"/>
    </location>
</feature>
<dbReference type="OrthoDB" id="2804096at2759"/>
<keyword evidence="3" id="KW-1185">Reference proteome</keyword>
<feature type="compositionally biased region" description="Polar residues" evidence="1">
    <location>
        <begin position="99"/>
        <end position="110"/>
    </location>
</feature>
<gene>
    <name evidence="2" type="ORF">FOMPIDRAFT_1056226</name>
</gene>
<dbReference type="HOGENOM" id="CLU_897255_0_0_1"/>
<feature type="region of interest" description="Disordered" evidence="1">
    <location>
        <begin position="36"/>
        <end position="79"/>
    </location>
</feature>
<organism evidence="2 3">
    <name type="scientific">Fomitopsis schrenkii</name>
    <name type="common">Brown rot fungus</name>
    <dbReference type="NCBI Taxonomy" id="2126942"/>
    <lineage>
        <taxon>Eukaryota</taxon>
        <taxon>Fungi</taxon>
        <taxon>Dikarya</taxon>
        <taxon>Basidiomycota</taxon>
        <taxon>Agaricomycotina</taxon>
        <taxon>Agaricomycetes</taxon>
        <taxon>Polyporales</taxon>
        <taxon>Fomitopsis</taxon>
    </lineage>
</organism>
<feature type="region of interest" description="Disordered" evidence="1">
    <location>
        <begin position="93"/>
        <end position="310"/>
    </location>
</feature>
<evidence type="ECO:0000313" key="3">
    <source>
        <dbReference type="Proteomes" id="UP000015241"/>
    </source>
</evidence>
<dbReference type="EMBL" id="KE504294">
    <property type="protein sequence ID" value="EPS93161.1"/>
    <property type="molecule type" value="Genomic_DNA"/>
</dbReference>
<evidence type="ECO:0000313" key="2">
    <source>
        <dbReference type="EMBL" id="EPS93161.1"/>
    </source>
</evidence>
<name>S8DHV1_FOMSC</name>
<dbReference type="InParanoid" id="S8DHV1"/>
<protein>
    <submittedName>
        <fullName evidence="2">Uncharacterized protein</fullName>
    </submittedName>
</protein>
<feature type="compositionally biased region" description="Polar residues" evidence="1">
    <location>
        <begin position="223"/>
        <end position="251"/>
    </location>
</feature>
<proteinExistence type="predicted"/>
<accession>S8DHV1</accession>
<feature type="compositionally biased region" description="Low complexity" evidence="1">
    <location>
        <begin position="162"/>
        <end position="197"/>
    </location>
</feature>